<evidence type="ECO:0000256" key="3">
    <source>
        <dbReference type="ARBA" id="ARBA00022982"/>
    </source>
</evidence>
<dbReference type="SUPFAM" id="SSF54862">
    <property type="entry name" value="4Fe-4S ferredoxins"/>
    <property type="match status" value="1"/>
</dbReference>
<dbReference type="Gene3D" id="3.30.70.20">
    <property type="match status" value="1"/>
</dbReference>
<dbReference type="InterPro" id="IPR051269">
    <property type="entry name" value="Fe-S_cluster_ET"/>
</dbReference>
<keyword evidence="1 6" id="KW-0813">Transport</keyword>
<protein>
    <recommendedName>
        <fullName evidence="6">Ferredoxin</fullName>
    </recommendedName>
</protein>
<dbReference type="GO" id="GO:0009055">
    <property type="term" value="F:electron transfer activity"/>
    <property type="evidence" value="ECO:0007669"/>
    <property type="project" value="UniProtKB-UniRule"/>
</dbReference>
<dbReference type="GO" id="GO:0051536">
    <property type="term" value="F:iron-sulfur cluster binding"/>
    <property type="evidence" value="ECO:0007669"/>
    <property type="project" value="UniProtKB-KW"/>
</dbReference>
<proteinExistence type="predicted"/>
<dbReference type="Pfam" id="PF13370">
    <property type="entry name" value="Fer4_13"/>
    <property type="match status" value="1"/>
</dbReference>
<comment type="caution">
    <text evidence="8">The sequence shown here is derived from an EMBL/GenBank/DDBJ whole genome shotgun (WGS) entry which is preliminary data.</text>
</comment>
<keyword evidence="4 6" id="KW-0408">Iron</keyword>
<evidence type="ECO:0000313" key="8">
    <source>
        <dbReference type="EMBL" id="PIZ89567.1"/>
    </source>
</evidence>
<sequence length="61" mass="6559">MVKVDKEKCIGCGLCSNLCPEVFELAEDGKAKVKENADLEKNKECVKEAKESCPAGAIENA</sequence>
<dbReference type="GO" id="GO:0005506">
    <property type="term" value="F:iron ion binding"/>
    <property type="evidence" value="ECO:0007669"/>
    <property type="project" value="UniProtKB-UniRule"/>
</dbReference>
<dbReference type="InterPro" id="IPR001080">
    <property type="entry name" value="3Fe4S_ferredoxin"/>
</dbReference>
<gene>
    <name evidence="8" type="ORF">COX89_00905</name>
</gene>
<comment type="function">
    <text evidence="6">Ferredoxins are iron-sulfur proteins that transfer electrons in a wide variety of metabolic reactions.</text>
</comment>
<dbReference type="AlphaFoldDB" id="A0A2M7V025"/>
<keyword evidence="2 6" id="KW-0479">Metal-binding</keyword>
<reference evidence="9" key="1">
    <citation type="submission" date="2017-09" db="EMBL/GenBank/DDBJ databases">
        <title>Depth-based differentiation of microbial function through sediment-hosted aquifers and enrichment of novel symbionts in the deep terrestrial subsurface.</title>
        <authorList>
            <person name="Probst A.J."/>
            <person name="Ladd B."/>
            <person name="Jarett J.K."/>
            <person name="Geller-Mcgrath D.E."/>
            <person name="Sieber C.M.K."/>
            <person name="Emerson J.B."/>
            <person name="Anantharaman K."/>
            <person name="Thomas B.C."/>
            <person name="Malmstrom R."/>
            <person name="Stieglmeier M."/>
            <person name="Klingl A."/>
            <person name="Woyke T."/>
            <person name="Ryan C.M."/>
            <person name="Banfield J.F."/>
        </authorList>
    </citation>
    <scope>NUCLEOTIDE SEQUENCE [LARGE SCALE GENOMIC DNA]</scope>
</reference>
<evidence type="ECO:0000256" key="1">
    <source>
        <dbReference type="ARBA" id="ARBA00022448"/>
    </source>
</evidence>
<accession>A0A2M7V025</accession>
<name>A0A2M7V025_9BACT</name>
<evidence type="ECO:0000256" key="4">
    <source>
        <dbReference type="ARBA" id="ARBA00023004"/>
    </source>
</evidence>
<dbReference type="InterPro" id="IPR017896">
    <property type="entry name" value="4Fe4S_Fe-S-bd"/>
</dbReference>
<dbReference type="PRINTS" id="PR00352">
    <property type="entry name" value="3FE4SFRDOXIN"/>
</dbReference>
<evidence type="ECO:0000259" key="7">
    <source>
        <dbReference type="PROSITE" id="PS51379"/>
    </source>
</evidence>
<evidence type="ECO:0000256" key="6">
    <source>
        <dbReference type="RuleBase" id="RU368020"/>
    </source>
</evidence>
<dbReference type="PROSITE" id="PS00198">
    <property type="entry name" value="4FE4S_FER_1"/>
    <property type="match status" value="1"/>
</dbReference>
<feature type="domain" description="4Fe-4S ferredoxin-type" evidence="7">
    <location>
        <begin position="1"/>
        <end position="28"/>
    </location>
</feature>
<keyword evidence="5 6" id="KW-0411">Iron-sulfur</keyword>
<evidence type="ECO:0000256" key="5">
    <source>
        <dbReference type="ARBA" id="ARBA00023014"/>
    </source>
</evidence>
<dbReference type="PANTHER" id="PTHR36923">
    <property type="entry name" value="FERREDOXIN"/>
    <property type="match status" value="1"/>
</dbReference>
<dbReference type="Proteomes" id="UP000231538">
    <property type="component" value="Unassembled WGS sequence"/>
</dbReference>
<organism evidence="8 9">
    <name type="scientific">Candidatus Nealsonbacteria bacterium CG_4_10_14_0_2_um_filter_37_10</name>
    <dbReference type="NCBI Taxonomy" id="1974679"/>
    <lineage>
        <taxon>Bacteria</taxon>
        <taxon>Candidatus Nealsoniibacteriota</taxon>
    </lineage>
</organism>
<evidence type="ECO:0000313" key="9">
    <source>
        <dbReference type="Proteomes" id="UP000231538"/>
    </source>
</evidence>
<dbReference type="PANTHER" id="PTHR36923:SF3">
    <property type="entry name" value="FERREDOXIN"/>
    <property type="match status" value="1"/>
</dbReference>
<dbReference type="PROSITE" id="PS51379">
    <property type="entry name" value="4FE4S_FER_2"/>
    <property type="match status" value="1"/>
</dbReference>
<keyword evidence="3 6" id="KW-0249">Electron transport</keyword>
<dbReference type="EMBL" id="PFPC01000027">
    <property type="protein sequence ID" value="PIZ89567.1"/>
    <property type="molecule type" value="Genomic_DNA"/>
</dbReference>
<dbReference type="InterPro" id="IPR017900">
    <property type="entry name" value="4Fe4S_Fe_S_CS"/>
</dbReference>
<evidence type="ECO:0000256" key="2">
    <source>
        <dbReference type="ARBA" id="ARBA00022723"/>
    </source>
</evidence>